<name>A0A517V827_9PLAN</name>
<protein>
    <submittedName>
        <fullName evidence="2">Uncharacterized protein</fullName>
    </submittedName>
</protein>
<organism evidence="2 3">
    <name type="scientific">Gimesia algae</name>
    <dbReference type="NCBI Taxonomy" id="2527971"/>
    <lineage>
        <taxon>Bacteria</taxon>
        <taxon>Pseudomonadati</taxon>
        <taxon>Planctomycetota</taxon>
        <taxon>Planctomycetia</taxon>
        <taxon>Planctomycetales</taxon>
        <taxon>Planctomycetaceae</taxon>
        <taxon>Gimesia</taxon>
    </lineage>
</organism>
<gene>
    <name evidence="2" type="ORF">Pan161_07650</name>
</gene>
<evidence type="ECO:0000313" key="2">
    <source>
        <dbReference type="EMBL" id="QDT89139.1"/>
    </source>
</evidence>
<keyword evidence="3" id="KW-1185">Reference proteome</keyword>
<sequence length="36" mass="4053">MFPYCFDAPAGAVLELFMMMATVIVWFTSLLSCSRC</sequence>
<evidence type="ECO:0000256" key="1">
    <source>
        <dbReference type="SAM" id="Phobius"/>
    </source>
</evidence>
<dbReference type="KEGG" id="gax:Pan161_07650"/>
<dbReference type="EMBL" id="CP036343">
    <property type="protein sequence ID" value="QDT89139.1"/>
    <property type="molecule type" value="Genomic_DNA"/>
</dbReference>
<keyword evidence="1" id="KW-0812">Transmembrane</keyword>
<proteinExistence type="predicted"/>
<dbReference type="Proteomes" id="UP000316855">
    <property type="component" value="Chromosome"/>
</dbReference>
<dbReference type="AlphaFoldDB" id="A0A517V827"/>
<accession>A0A517V827</accession>
<keyword evidence="1" id="KW-1133">Transmembrane helix</keyword>
<keyword evidence="1" id="KW-0472">Membrane</keyword>
<feature type="transmembrane region" description="Helical" evidence="1">
    <location>
        <begin position="12"/>
        <end position="33"/>
    </location>
</feature>
<reference evidence="2 3" key="1">
    <citation type="submission" date="2019-02" db="EMBL/GenBank/DDBJ databases">
        <title>Deep-cultivation of Planctomycetes and their phenomic and genomic characterization uncovers novel biology.</title>
        <authorList>
            <person name="Wiegand S."/>
            <person name="Jogler M."/>
            <person name="Boedeker C."/>
            <person name="Pinto D."/>
            <person name="Vollmers J."/>
            <person name="Rivas-Marin E."/>
            <person name="Kohn T."/>
            <person name="Peeters S.H."/>
            <person name="Heuer A."/>
            <person name="Rast P."/>
            <person name="Oberbeckmann S."/>
            <person name="Bunk B."/>
            <person name="Jeske O."/>
            <person name="Meyerdierks A."/>
            <person name="Storesund J.E."/>
            <person name="Kallscheuer N."/>
            <person name="Luecker S."/>
            <person name="Lage O.M."/>
            <person name="Pohl T."/>
            <person name="Merkel B.J."/>
            <person name="Hornburger P."/>
            <person name="Mueller R.-W."/>
            <person name="Bruemmer F."/>
            <person name="Labrenz M."/>
            <person name="Spormann A.M."/>
            <person name="Op den Camp H."/>
            <person name="Overmann J."/>
            <person name="Amann R."/>
            <person name="Jetten M.S.M."/>
            <person name="Mascher T."/>
            <person name="Medema M.H."/>
            <person name="Devos D.P."/>
            <person name="Kaster A.-K."/>
            <person name="Ovreas L."/>
            <person name="Rohde M."/>
            <person name="Galperin M.Y."/>
            <person name="Jogler C."/>
        </authorList>
    </citation>
    <scope>NUCLEOTIDE SEQUENCE [LARGE SCALE GENOMIC DNA]</scope>
    <source>
        <strain evidence="2 3">Pan161</strain>
    </source>
</reference>
<evidence type="ECO:0000313" key="3">
    <source>
        <dbReference type="Proteomes" id="UP000316855"/>
    </source>
</evidence>